<evidence type="ECO:0000313" key="5">
    <source>
        <dbReference type="Proteomes" id="UP000572680"/>
    </source>
</evidence>
<sequence>MGPDGSLCIGAVVPRTGRLSTLGDPLAFVVDRLAPHLRSVGGAGRRRALRFAVRDSRSDPDGARRAVRELVERDRADVVITMAGTRVLPAVADACERRGVPCVSTTFPWQAYVYSRADDIGHRFAWTYHFAWGLDDIATVFADIWERLDGAPTVGCLWNDDLQGRLLRHERHGFVPAAARRGHRLVDPGGYREPATDFGPAIEHLRRTGVDVVTSAATATDLGLFHRQARRAKAAPRLITCSRWLAYPHAGKARGDLADARVATLVYWTPGHPHRSSLDGTTAAELATAYRDATGAPWLQPLGLAHALVEVAHHALAHADDPAQPASVARTIARARVDTIAGTLDWTRGPAPNIALVPLVGGQWRPTRDGHDLAVVTNTAVPQVPVTADVTPT</sequence>
<dbReference type="EMBL" id="JACJIA010000001">
    <property type="protein sequence ID" value="MBA8949216.1"/>
    <property type="molecule type" value="Genomic_DNA"/>
</dbReference>
<dbReference type="Gene3D" id="3.40.50.2300">
    <property type="match status" value="2"/>
</dbReference>
<dbReference type="Pfam" id="PF13458">
    <property type="entry name" value="Peripla_BP_6"/>
    <property type="match status" value="1"/>
</dbReference>
<dbReference type="PANTHER" id="PTHR30483:SF6">
    <property type="entry name" value="PERIPLASMIC BINDING PROTEIN OF ABC TRANSPORTER FOR NATURAL AMINO ACIDS"/>
    <property type="match status" value="1"/>
</dbReference>
<evidence type="ECO:0000256" key="1">
    <source>
        <dbReference type="ARBA" id="ARBA00010062"/>
    </source>
</evidence>
<name>A0A7W3LJA4_ACTNM</name>
<dbReference type="AlphaFoldDB" id="A0A7W3LJA4"/>
<dbReference type="InterPro" id="IPR051010">
    <property type="entry name" value="BCAA_transport"/>
</dbReference>
<evidence type="ECO:0000313" key="4">
    <source>
        <dbReference type="EMBL" id="MBA8949216.1"/>
    </source>
</evidence>
<feature type="domain" description="Leucine-binding protein" evidence="3">
    <location>
        <begin position="9"/>
        <end position="348"/>
    </location>
</feature>
<accession>A0A7W3LJA4</accession>
<dbReference type="SUPFAM" id="SSF53822">
    <property type="entry name" value="Periplasmic binding protein-like I"/>
    <property type="match status" value="1"/>
</dbReference>
<evidence type="ECO:0000256" key="2">
    <source>
        <dbReference type="ARBA" id="ARBA00022729"/>
    </source>
</evidence>
<keyword evidence="2" id="KW-0732">Signal</keyword>
<evidence type="ECO:0000259" key="3">
    <source>
        <dbReference type="Pfam" id="PF13458"/>
    </source>
</evidence>
<organism evidence="4 5">
    <name type="scientific">Actinomadura namibiensis</name>
    <dbReference type="NCBI Taxonomy" id="182080"/>
    <lineage>
        <taxon>Bacteria</taxon>
        <taxon>Bacillati</taxon>
        <taxon>Actinomycetota</taxon>
        <taxon>Actinomycetes</taxon>
        <taxon>Streptosporangiales</taxon>
        <taxon>Thermomonosporaceae</taxon>
        <taxon>Actinomadura</taxon>
    </lineage>
</organism>
<dbReference type="PANTHER" id="PTHR30483">
    <property type="entry name" value="LEUCINE-SPECIFIC-BINDING PROTEIN"/>
    <property type="match status" value="1"/>
</dbReference>
<dbReference type="Proteomes" id="UP000572680">
    <property type="component" value="Unassembled WGS sequence"/>
</dbReference>
<proteinExistence type="inferred from homology"/>
<dbReference type="RefSeq" id="WP_182841699.1">
    <property type="nucleotide sequence ID" value="NZ_BAAALP010000003.1"/>
</dbReference>
<reference evidence="4 5" key="1">
    <citation type="submission" date="2020-08" db="EMBL/GenBank/DDBJ databases">
        <title>Genomic Encyclopedia of Type Strains, Phase IV (KMG-IV): sequencing the most valuable type-strain genomes for metagenomic binning, comparative biology and taxonomic classification.</title>
        <authorList>
            <person name="Goeker M."/>
        </authorList>
    </citation>
    <scope>NUCLEOTIDE SEQUENCE [LARGE SCALE GENOMIC DNA]</scope>
    <source>
        <strain evidence="4 5">DSM 44197</strain>
    </source>
</reference>
<comment type="caution">
    <text evidence="4">The sequence shown here is derived from an EMBL/GenBank/DDBJ whole genome shotgun (WGS) entry which is preliminary data.</text>
</comment>
<protein>
    <submittedName>
        <fullName evidence="4">Branched-chain amino acid transport system substrate-binding protein</fullName>
    </submittedName>
</protein>
<dbReference type="InterPro" id="IPR028082">
    <property type="entry name" value="Peripla_BP_I"/>
</dbReference>
<dbReference type="CDD" id="cd06337">
    <property type="entry name" value="PBP1_ABC_ligand_binding-like"/>
    <property type="match status" value="1"/>
</dbReference>
<comment type="similarity">
    <text evidence="1">Belongs to the leucine-binding protein family.</text>
</comment>
<gene>
    <name evidence="4" type="ORF">HNR61_000814</name>
</gene>
<dbReference type="InterPro" id="IPR028081">
    <property type="entry name" value="Leu-bd"/>
</dbReference>
<keyword evidence="5" id="KW-1185">Reference proteome</keyword>